<evidence type="ECO:0000313" key="2">
    <source>
        <dbReference type="EMBL" id="PNS08854.1"/>
    </source>
</evidence>
<reference evidence="2 3" key="1">
    <citation type="submission" date="2017-08" db="EMBL/GenBank/DDBJ databases">
        <title>Lysobacter sylvestris genome.</title>
        <authorList>
            <person name="Zhang D.-C."/>
            <person name="Albuquerque L."/>
            <person name="Franca L."/>
            <person name="Froufe H.J.C."/>
            <person name="Barroso C."/>
            <person name="Egas C."/>
            <person name="Da Costa M."/>
            <person name="Margesin R."/>
        </authorList>
    </citation>
    <scope>NUCLEOTIDE SEQUENCE [LARGE SCALE GENOMIC DNA]</scope>
    <source>
        <strain evidence="2 3">AM20-91</strain>
    </source>
</reference>
<gene>
    <name evidence="2" type="ORF">Lysil_0483</name>
</gene>
<keyword evidence="3" id="KW-1185">Reference proteome</keyword>
<name>A0A2K1Q1F3_9GAMM</name>
<evidence type="ECO:0000313" key="3">
    <source>
        <dbReference type="Proteomes" id="UP000236220"/>
    </source>
</evidence>
<feature type="transmembrane region" description="Helical" evidence="1">
    <location>
        <begin position="14"/>
        <end position="35"/>
    </location>
</feature>
<evidence type="ECO:0000256" key="1">
    <source>
        <dbReference type="SAM" id="Phobius"/>
    </source>
</evidence>
<feature type="transmembrane region" description="Helical" evidence="1">
    <location>
        <begin position="47"/>
        <end position="64"/>
    </location>
</feature>
<sequence length="242" mass="27687">MEPTGLILFTMNPLYLFLFFILIAITFHIALVRHWPLNELNWKKVDYLWISLSLISIIGLSATIRTDWYSTTLIIDRYARQSRLEDLKHALADATGAAICRATLRTEYSPSNIDQIVAEYQSACEVFKKLSSIDTLNNKDEARGFVELLPESLQPLRRKFNQPEIIEEFDSIENAHNGFLKSIQEENKTRNLASKSDFEKIMSIFAAPLLVIALALRLTKVTGEISLKKVMKHSSQNPDQQK</sequence>
<keyword evidence="1" id="KW-0472">Membrane</keyword>
<dbReference type="Proteomes" id="UP000236220">
    <property type="component" value="Unassembled WGS sequence"/>
</dbReference>
<proteinExistence type="predicted"/>
<comment type="caution">
    <text evidence="2">The sequence shown here is derived from an EMBL/GenBank/DDBJ whole genome shotgun (WGS) entry which is preliminary data.</text>
</comment>
<accession>A0A2K1Q1F3</accession>
<dbReference type="OrthoDB" id="6788715at2"/>
<keyword evidence="1" id="KW-1133">Transmembrane helix</keyword>
<keyword evidence="1" id="KW-0812">Transmembrane</keyword>
<dbReference type="AlphaFoldDB" id="A0A2K1Q1F3"/>
<dbReference type="EMBL" id="NPZB01000001">
    <property type="protein sequence ID" value="PNS08854.1"/>
    <property type="molecule type" value="Genomic_DNA"/>
</dbReference>
<organism evidence="2 3">
    <name type="scientific">Solilutibacter silvestris</name>
    <dbReference type="NCBI Taxonomy" id="1645665"/>
    <lineage>
        <taxon>Bacteria</taxon>
        <taxon>Pseudomonadati</taxon>
        <taxon>Pseudomonadota</taxon>
        <taxon>Gammaproteobacteria</taxon>
        <taxon>Lysobacterales</taxon>
        <taxon>Lysobacteraceae</taxon>
        <taxon>Solilutibacter</taxon>
    </lineage>
</organism>
<protein>
    <submittedName>
        <fullName evidence="2">Uncharacterized protein</fullName>
    </submittedName>
</protein>